<keyword evidence="2" id="KW-1185">Reference proteome</keyword>
<organism evidence="1 2">
    <name type="scientific">Fasciola hepatica</name>
    <name type="common">Liver fluke</name>
    <dbReference type="NCBI Taxonomy" id="6192"/>
    <lineage>
        <taxon>Eukaryota</taxon>
        <taxon>Metazoa</taxon>
        <taxon>Spiralia</taxon>
        <taxon>Lophotrochozoa</taxon>
        <taxon>Platyhelminthes</taxon>
        <taxon>Trematoda</taxon>
        <taxon>Digenea</taxon>
        <taxon>Plagiorchiida</taxon>
        <taxon>Echinostomata</taxon>
        <taxon>Echinostomatoidea</taxon>
        <taxon>Fasciolidae</taxon>
        <taxon>Fasciola</taxon>
    </lineage>
</organism>
<accession>A0A4E0QSW5</accession>
<dbReference type="Proteomes" id="UP000230066">
    <property type="component" value="Unassembled WGS sequence"/>
</dbReference>
<dbReference type="EMBL" id="JXXN02016856">
    <property type="protein sequence ID" value="THD18065.1"/>
    <property type="molecule type" value="Genomic_DNA"/>
</dbReference>
<sequence>MPAETDRPHPAPDGLLASDYVIQSRERLVRSHQLASRQLQAEHRRQKEYYDKYTHGSPLELGNRVWLRSDQADPGLPAKPYRAKRGPYKVREGLSASTCSIQ</sequence>
<name>A0A4E0QSW5_FASHE</name>
<reference evidence="1" key="1">
    <citation type="submission" date="2019-03" db="EMBL/GenBank/DDBJ databases">
        <title>Improved annotation for the trematode Fasciola hepatica.</title>
        <authorList>
            <person name="Choi Y.-J."/>
            <person name="Martin J."/>
            <person name="Mitreva M."/>
        </authorList>
    </citation>
    <scope>NUCLEOTIDE SEQUENCE [LARGE SCALE GENOMIC DNA]</scope>
</reference>
<evidence type="ECO:0000313" key="1">
    <source>
        <dbReference type="EMBL" id="THD18065.1"/>
    </source>
</evidence>
<evidence type="ECO:0000313" key="2">
    <source>
        <dbReference type="Proteomes" id="UP000230066"/>
    </source>
</evidence>
<comment type="caution">
    <text evidence="1">The sequence shown here is derived from an EMBL/GenBank/DDBJ whole genome shotgun (WGS) entry which is preliminary data.</text>
</comment>
<gene>
    <name evidence="1" type="ORF">D915_011047</name>
</gene>
<proteinExistence type="predicted"/>
<dbReference type="AlphaFoldDB" id="A0A4E0QSW5"/>
<protein>
    <submittedName>
        <fullName evidence="1">Uncharacterized protein</fullName>
    </submittedName>
</protein>